<gene>
    <name evidence="5" type="primary">rplY</name>
    <name evidence="5" type="synonym">ctc</name>
    <name evidence="8" type="ORF">LI90_735</name>
    <name evidence="9" type="ORF">TH66_04975</name>
    <name evidence="10" type="ORF">TR74_21560</name>
</gene>
<dbReference type="Pfam" id="PF14693">
    <property type="entry name" value="Ribosomal_TL5_C"/>
    <property type="match status" value="1"/>
</dbReference>
<dbReference type="GO" id="GO:0003735">
    <property type="term" value="F:structural constituent of ribosome"/>
    <property type="evidence" value="ECO:0007669"/>
    <property type="project" value="InterPro"/>
</dbReference>
<evidence type="ECO:0000313" key="9">
    <source>
        <dbReference type="EMBL" id="KWX05085.1"/>
    </source>
</evidence>
<evidence type="ECO:0000313" key="11">
    <source>
        <dbReference type="Proteomes" id="UP000070188"/>
    </source>
</evidence>
<comment type="similarity">
    <text evidence="5">Belongs to the bacterial ribosomal protein bL25 family. CTC subfamily.</text>
</comment>
<dbReference type="GO" id="GO:0022625">
    <property type="term" value="C:cytosolic large ribosomal subunit"/>
    <property type="evidence" value="ECO:0007669"/>
    <property type="project" value="TreeGrafter"/>
</dbReference>
<dbReference type="InterPro" id="IPR020930">
    <property type="entry name" value="Ribosomal_uL5_bac-type"/>
</dbReference>
<dbReference type="Gene3D" id="2.170.120.20">
    <property type="entry name" value="Ribosomal protein L25, beta domain"/>
    <property type="match status" value="1"/>
</dbReference>
<evidence type="ECO:0000256" key="5">
    <source>
        <dbReference type="HAMAP-Rule" id="MF_01334"/>
    </source>
</evidence>
<dbReference type="InterPro" id="IPR037121">
    <property type="entry name" value="Ribosomal_bL25_C"/>
</dbReference>
<evidence type="ECO:0000313" key="8">
    <source>
        <dbReference type="EMBL" id="KWW99102.1"/>
    </source>
</evidence>
<keyword evidence="3 5" id="KW-0689">Ribosomal protein</keyword>
<dbReference type="NCBIfam" id="TIGR00731">
    <property type="entry name" value="bL25_bact_ctc"/>
    <property type="match status" value="1"/>
</dbReference>
<keyword evidence="1 5" id="KW-0699">rRNA-binding</keyword>
<dbReference type="AlphaFoldDB" id="A0A132MMM5"/>
<feature type="domain" description="Large ribosomal subunit protein bL25 L25" evidence="6">
    <location>
        <begin position="7"/>
        <end position="90"/>
    </location>
</feature>
<reference evidence="8" key="3">
    <citation type="submission" date="2015-04" db="EMBL/GenBank/DDBJ databases">
        <title>Physiological reanalysis, assessment of diazotrophy, and genome sequences of multiple isolates of Streptomyces thermoautotrophicus.</title>
        <authorList>
            <person name="MacKellar D.C."/>
            <person name="Lieber L."/>
            <person name="Norman J."/>
            <person name="Bolger A."/>
            <person name="Tobin C."/>
            <person name="Murray J.W."/>
            <person name="Woodward J."/>
            <person name="Friesen M."/>
            <person name="Prell J."/>
        </authorList>
    </citation>
    <scope>NUCLEOTIDE SEQUENCE [LARGE SCALE GENOMIC DNA]</scope>
    <source>
        <strain evidence="8">H1</strain>
    </source>
</reference>
<evidence type="ECO:0000256" key="3">
    <source>
        <dbReference type="ARBA" id="ARBA00022980"/>
    </source>
</evidence>
<dbReference type="InterPro" id="IPR011035">
    <property type="entry name" value="Ribosomal_bL25/Gln-tRNA_synth"/>
</dbReference>
<dbReference type="HAMAP" id="MF_01334">
    <property type="entry name" value="Ribosomal_bL25_CTC"/>
    <property type="match status" value="1"/>
</dbReference>
<feature type="domain" description="Large ribosomal subunit protein bL25 beta" evidence="7">
    <location>
        <begin position="98"/>
        <end position="177"/>
    </location>
</feature>
<comment type="caution">
    <text evidence="8">The sequence shown here is derived from an EMBL/GenBank/DDBJ whole genome shotgun (WGS) entry which is preliminary data.</text>
</comment>
<dbReference type="RefSeq" id="WP_066884169.1">
    <property type="nucleotide sequence ID" value="NZ_JYIJ01000013.1"/>
</dbReference>
<dbReference type="PANTHER" id="PTHR33284:SF1">
    <property type="entry name" value="RIBOSOMAL PROTEIN L25_GLN-TRNA SYNTHETASE, ANTI-CODON-BINDING DOMAIN-CONTAINING PROTEIN"/>
    <property type="match status" value="1"/>
</dbReference>
<evidence type="ECO:0000259" key="6">
    <source>
        <dbReference type="Pfam" id="PF01386"/>
    </source>
</evidence>
<comment type="subunit">
    <text evidence="5">Part of the 50S ribosomal subunit; part of the 5S rRNA/L5/L18/L25 subcomplex. Contacts the 5S rRNA. Binds to the 5S rRNA independently of L5 and L18.</text>
</comment>
<dbReference type="Gene3D" id="2.40.240.10">
    <property type="entry name" value="Ribosomal Protein L25, Chain P"/>
    <property type="match status" value="1"/>
</dbReference>
<dbReference type="NCBIfam" id="NF004131">
    <property type="entry name" value="PRK05618.2-1"/>
    <property type="match status" value="1"/>
</dbReference>
<accession>A0A132MMM5</accession>
<dbReference type="PATRIC" id="fig|1469144.10.peg.845"/>
<evidence type="ECO:0000313" key="10">
    <source>
        <dbReference type="EMBL" id="KWX06582.1"/>
    </source>
</evidence>
<keyword evidence="2 5" id="KW-0694">RNA-binding</keyword>
<keyword evidence="4 5" id="KW-0687">Ribonucleoprotein</keyword>
<dbReference type="CDD" id="cd00495">
    <property type="entry name" value="Ribosomal_L25_TL5_CTC"/>
    <property type="match status" value="1"/>
</dbReference>
<evidence type="ECO:0000256" key="2">
    <source>
        <dbReference type="ARBA" id="ARBA00022884"/>
    </source>
</evidence>
<name>A0A132MMM5_9ACTN</name>
<dbReference type="InterPro" id="IPR001021">
    <property type="entry name" value="Ribosomal_bL25_long"/>
</dbReference>
<dbReference type="Proteomes" id="UP000070598">
    <property type="component" value="Unassembled WGS sequence"/>
</dbReference>
<dbReference type="SUPFAM" id="SSF50715">
    <property type="entry name" value="Ribosomal protein L25-like"/>
    <property type="match status" value="1"/>
</dbReference>
<dbReference type="Proteomes" id="UP000070659">
    <property type="component" value="Unassembled WGS sequence"/>
</dbReference>
<evidence type="ECO:0000313" key="13">
    <source>
        <dbReference type="Proteomes" id="UP000070659"/>
    </source>
</evidence>
<organism evidence="8 11">
    <name type="scientific">Carbonactinospora thermoautotrophica</name>
    <dbReference type="NCBI Taxonomy" id="1469144"/>
    <lineage>
        <taxon>Bacteria</taxon>
        <taxon>Bacillati</taxon>
        <taxon>Actinomycetota</taxon>
        <taxon>Actinomycetes</taxon>
        <taxon>Kitasatosporales</taxon>
        <taxon>Carbonactinosporaceae</taxon>
        <taxon>Carbonactinospora</taxon>
    </lineage>
</organism>
<evidence type="ECO:0000313" key="12">
    <source>
        <dbReference type="Proteomes" id="UP000070598"/>
    </source>
</evidence>
<dbReference type="PANTHER" id="PTHR33284">
    <property type="entry name" value="RIBOSOMAL PROTEIN L25/GLN-TRNA SYNTHETASE, ANTI-CODON-BINDING DOMAIN-CONTAINING PROTEIN"/>
    <property type="match status" value="1"/>
</dbReference>
<proteinExistence type="inferred from homology"/>
<dbReference type="STRING" id="1469144.LI90_735"/>
<sequence>MSEVRIVAEPRTEFGKGAARRIRRANKVPAVLYSHGSQPVHITLPGHELMLALKTSNVLLNIELNGTSHLALPKDVQRHPIKGFLEHVDLLQVRRGEKVEVSVPVVVTGEPAPGGLVTHELDAVEVTAEATHVPETFEVSVEGLRIGASTHARDIQLPEGVELVTDPDAVIVHIVAAPTAEQVEAELAEAEAAVGIEREATAEAEA</sequence>
<dbReference type="EMBL" id="LAXD01000001">
    <property type="protein sequence ID" value="KWW99102.1"/>
    <property type="molecule type" value="Genomic_DNA"/>
</dbReference>
<dbReference type="Proteomes" id="UP000070188">
    <property type="component" value="Unassembled WGS sequence"/>
</dbReference>
<evidence type="ECO:0000256" key="1">
    <source>
        <dbReference type="ARBA" id="ARBA00022730"/>
    </source>
</evidence>
<reference evidence="9 13" key="2">
    <citation type="submission" date="2015-02" db="EMBL/GenBank/DDBJ databases">
        <title>Physiological reanalysis, assessment of diazotrophy, and genome sequences of multiple isolates of Streptomyces thermoautotrophicus.</title>
        <authorList>
            <person name="MacKellar D.C."/>
            <person name="Lieber L."/>
            <person name="Norman J."/>
            <person name="Bolger A."/>
            <person name="Tobin C."/>
            <person name="Murray J.W."/>
            <person name="Prell J."/>
        </authorList>
    </citation>
    <scope>NUCLEOTIDE SEQUENCE [LARGE SCALE GENOMIC DNA]</scope>
    <source>
        <strain evidence="9 13">UBT1</strain>
    </source>
</reference>
<evidence type="ECO:0000256" key="4">
    <source>
        <dbReference type="ARBA" id="ARBA00023274"/>
    </source>
</evidence>
<comment type="function">
    <text evidence="5">This is one of the proteins that binds to the 5S RNA in the ribosome where it forms part of the central protuberance.</text>
</comment>
<reference evidence="11" key="4">
    <citation type="submission" date="2015-04" db="EMBL/GenBank/DDBJ databases">
        <title>Physiological reanalysis, assessment of diazotrophy, and genome sequences of multiple isolates of Streptomyces thermoautotrophicus.</title>
        <authorList>
            <person name="MacKellar D.C."/>
            <person name="Lieber L."/>
            <person name="Norman J."/>
            <person name="Bolger A."/>
            <person name="Tobin C."/>
            <person name="Murray J.W."/>
            <person name="Chang R."/>
            <person name="Ford T."/>
            <person name="Nguyen P.Q."/>
            <person name="Woodward J."/>
            <person name="Permingeat H."/>
            <person name="Joshi N.S."/>
            <person name="Silver P.A."/>
            <person name="Usadel B."/>
            <person name="Rutherford A.W."/>
            <person name="Friesen M."/>
            <person name="Prell J."/>
        </authorList>
    </citation>
    <scope>NUCLEOTIDE SEQUENCE [LARGE SCALE GENOMIC DNA]</scope>
    <source>
        <strain evidence="11">H1</strain>
    </source>
</reference>
<protein>
    <recommendedName>
        <fullName evidence="5">Large ribosomal subunit protein bL25</fullName>
    </recommendedName>
    <alternativeName>
        <fullName evidence="5">General stress protein CTC</fullName>
    </alternativeName>
</protein>
<dbReference type="InterPro" id="IPR029751">
    <property type="entry name" value="Ribosomal_L25_dom"/>
</dbReference>
<dbReference type="InterPro" id="IPR020057">
    <property type="entry name" value="Ribosomal_bL25_b-dom"/>
</dbReference>
<dbReference type="GO" id="GO:0008097">
    <property type="term" value="F:5S rRNA binding"/>
    <property type="evidence" value="ECO:0007669"/>
    <property type="project" value="InterPro"/>
</dbReference>
<dbReference type="EMBL" id="JYIK01001096">
    <property type="protein sequence ID" value="KWX06582.1"/>
    <property type="molecule type" value="Genomic_DNA"/>
</dbReference>
<dbReference type="InterPro" id="IPR020056">
    <property type="entry name" value="Rbsml_bL25/Gln-tRNA_synth_N"/>
</dbReference>
<keyword evidence="11" id="KW-1185">Reference proteome</keyword>
<dbReference type="Pfam" id="PF01386">
    <property type="entry name" value="Ribosomal_L25p"/>
    <property type="match status" value="1"/>
</dbReference>
<evidence type="ECO:0000259" key="7">
    <source>
        <dbReference type="Pfam" id="PF14693"/>
    </source>
</evidence>
<reference evidence="12" key="1">
    <citation type="submission" date="2015-02" db="EMBL/GenBank/DDBJ databases">
        <title>Physiological reanalysis, assessment of diazotrophy, and genome sequences of multiple isolates of Streptomyces thermoautotrophicus.</title>
        <authorList>
            <person name="MacKellar D.C."/>
            <person name="Lieber L."/>
            <person name="Norman J."/>
            <person name="Bolger A."/>
            <person name="Tobin C."/>
            <person name="Murray J.W."/>
            <person name="Friesen M."/>
            <person name="Prell J."/>
        </authorList>
    </citation>
    <scope>NUCLEOTIDE SEQUENCE [LARGE SCALE GENOMIC DNA]</scope>
    <source>
        <strain evidence="12">UBT1</strain>
    </source>
</reference>
<dbReference type="GO" id="GO:0006412">
    <property type="term" value="P:translation"/>
    <property type="evidence" value="ECO:0007669"/>
    <property type="project" value="UniProtKB-UniRule"/>
</dbReference>
<dbReference type="EMBL" id="JYIJ01000013">
    <property type="protein sequence ID" value="KWX05085.1"/>
    <property type="molecule type" value="Genomic_DNA"/>
</dbReference>
<dbReference type="OrthoDB" id="5242980at2"/>